<evidence type="ECO:0000313" key="2">
    <source>
        <dbReference type="Proteomes" id="UP001367508"/>
    </source>
</evidence>
<keyword evidence="2" id="KW-1185">Reference proteome</keyword>
<reference evidence="1 2" key="1">
    <citation type="submission" date="2024-01" db="EMBL/GenBank/DDBJ databases">
        <title>The genomes of 5 underutilized Papilionoideae crops provide insights into root nodulation and disease resistanc.</title>
        <authorList>
            <person name="Jiang F."/>
        </authorList>
    </citation>
    <scope>NUCLEOTIDE SEQUENCE [LARGE SCALE GENOMIC DNA]</scope>
    <source>
        <strain evidence="1">LVBAO_FW01</strain>
        <tissue evidence="1">Leaves</tissue>
    </source>
</reference>
<protein>
    <submittedName>
        <fullName evidence="1">Uncharacterized protein</fullName>
    </submittedName>
</protein>
<dbReference type="Proteomes" id="UP001367508">
    <property type="component" value="Unassembled WGS sequence"/>
</dbReference>
<comment type="caution">
    <text evidence="1">The sequence shown here is derived from an EMBL/GenBank/DDBJ whole genome shotgun (WGS) entry which is preliminary data.</text>
</comment>
<dbReference type="AlphaFoldDB" id="A0AAN9QQW9"/>
<proteinExistence type="predicted"/>
<gene>
    <name evidence="1" type="ORF">VNO77_14717</name>
</gene>
<dbReference type="EMBL" id="JAYMYQ010000003">
    <property type="protein sequence ID" value="KAK7344734.1"/>
    <property type="molecule type" value="Genomic_DNA"/>
</dbReference>
<evidence type="ECO:0000313" key="1">
    <source>
        <dbReference type="EMBL" id="KAK7344734.1"/>
    </source>
</evidence>
<sequence>MHRKGPQLNIVHTHPTSWYTLKSDTIRSSFYSMHREHPKLHHCMASIVRAPLSENLDLGVPAKSESASNEVAWPVLNFRSAAGSLGLMLPLHGVPEAMPLSRTRGISEDNIYLTTTLLEKKCEHILHTHRPYLDSYKSRLIIHDSHSSSFVSWFIPLCGNDYDETGWSLIFEVIGWYRGSLELSFRDVTPTSRIYVQNGVQGVPRTSEFKFARILTSWSGFLLLPISYSSMSLTECITPNCYTIINPPTCTSSSTEKISFLYQRGLKLLLLPLA</sequence>
<name>A0AAN9QQW9_CANGL</name>
<organism evidence="1 2">
    <name type="scientific">Canavalia gladiata</name>
    <name type="common">Sword bean</name>
    <name type="synonym">Dolichos gladiatus</name>
    <dbReference type="NCBI Taxonomy" id="3824"/>
    <lineage>
        <taxon>Eukaryota</taxon>
        <taxon>Viridiplantae</taxon>
        <taxon>Streptophyta</taxon>
        <taxon>Embryophyta</taxon>
        <taxon>Tracheophyta</taxon>
        <taxon>Spermatophyta</taxon>
        <taxon>Magnoliopsida</taxon>
        <taxon>eudicotyledons</taxon>
        <taxon>Gunneridae</taxon>
        <taxon>Pentapetalae</taxon>
        <taxon>rosids</taxon>
        <taxon>fabids</taxon>
        <taxon>Fabales</taxon>
        <taxon>Fabaceae</taxon>
        <taxon>Papilionoideae</taxon>
        <taxon>50 kb inversion clade</taxon>
        <taxon>NPAAA clade</taxon>
        <taxon>indigoferoid/millettioid clade</taxon>
        <taxon>Phaseoleae</taxon>
        <taxon>Canavalia</taxon>
    </lineage>
</organism>
<accession>A0AAN9QQW9</accession>